<evidence type="ECO:0000256" key="5">
    <source>
        <dbReference type="RuleBase" id="RU367124"/>
    </source>
</evidence>
<gene>
    <name evidence="6" type="ORF">PHMEG_00021553</name>
</gene>
<evidence type="ECO:0000313" key="6">
    <source>
        <dbReference type="EMBL" id="OWZ06226.1"/>
    </source>
</evidence>
<proteinExistence type="inferred from homology"/>
<accession>A0A225VKZ7</accession>
<organism evidence="6 7">
    <name type="scientific">Phytophthora megakarya</name>
    <dbReference type="NCBI Taxonomy" id="4795"/>
    <lineage>
        <taxon>Eukaryota</taxon>
        <taxon>Sar</taxon>
        <taxon>Stramenopiles</taxon>
        <taxon>Oomycota</taxon>
        <taxon>Peronosporomycetes</taxon>
        <taxon>Peronosporales</taxon>
        <taxon>Peronosporaceae</taxon>
        <taxon>Phytophthora</taxon>
    </lineage>
</organism>
<sequence>MRVKYLFYQVLAVVLLASNTATIVTAIEDSGTSKGIENSQIAGTASRLLRVHESTEEYGHIGEKERRLTDLTKSANTLIKDTKFVKKIKVLPSHKKLIDFFTQILSRYKVSKASNPSEILFKKLRLS</sequence>
<dbReference type="Proteomes" id="UP000198211">
    <property type="component" value="Unassembled WGS sequence"/>
</dbReference>
<comment type="caution">
    <text evidence="6">The sequence shown here is derived from an EMBL/GenBank/DDBJ whole genome shotgun (WGS) entry which is preliminary data.</text>
</comment>
<feature type="signal peptide" evidence="5">
    <location>
        <begin position="1"/>
        <end position="26"/>
    </location>
</feature>
<keyword evidence="4 5" id="KW-0732">Signal</keyword>
<evidence type="ECO:0000313" key="7">
    <source>
        <dbReference type="Proteomes" id="UP000198211"/>
    </source>
</evidence>
<reference evidence="7" key="1">
    <citation type="submission" date="2017-03" db="EMBL/GenBank/DDBJ databases">
        <title>Phytopthora megakarya and P. palmivora, two closely related causual agents of cacao black pod achieved similar genome size and gene model numbers by different mechanisms.</title>
        <authorList>
            <person name="Ali S."/>
            <person name="Shao J."/>
            <person name="Larry D.J."/>
            <person name="Kronmiller B."/>
            <person name="Shen D."/>
            <person name="Strem M.D."/>
            <person name="Melnick R.L."/>
            <person name="Guiltinan M.J."/>
            <person name="Tyler B.M."/>
            <person name="Meinhardt L.W."/>
            <person name="Bailey B.A."/>
        </authorList>
    </citation>
    <scope>NUCLEOTIDE SEQUENCE [LARGE SCALE GENOMIC DNA]</scope>
    <source>
        <strain evidence="7">zdho120</strain>
    </source>
</reference>
<comment type="function">
    <text evidence="5">Effector that suppresses plant defense responses during pathogen infection.</text>
</comment>
<keyword evidence="7" id="KW-1185">Reference proteome</keyword>
<feature type="chain" id="PRO_5044976035" description="RxLR effector protein" evidence="5">
    <location>
        <begin position="27"/>
        <end position="127"/>
    </location>
</feature>
<comment type="similarity">
    <text evidence="2 5">Belongs to the RxLR effector family.</text>
</comment>
<name>A0A225VKZ7_9STRA</name>
<dbReference type="AlphaFoldDB" id="A0A225VKZ7"/>
<comment type="domain">
    <text evidence="5">The RxLR-dEER motif acts to carry the protein into the host cell cytoplasm through binding to cell surface phosphatidylinositol-3-phosphate.</text>
</comment>
<keyword evidence="3 5" id="KW-0964">Secreted</keyword>
<evidence type="ECO:0000256" key="4">
    <source>
        <dbReference type="ARBA" id="ARBA00022729"/>
    </source>
</evidence>
<evidence type="ECO:0000256" key="3">
    <source>
        <dbReference type="ARBA" id="ARBA00022525"/>
    </source>
</evidence>
<comment type="subcellular location">
    <subcellularLocation>
        <location evidence="1 5">Secreted</location>
    </subcellularLocation>
</comment>
<dbReference type="Pfam" id="PF16810">
    <property type="entry name" value="RXLR"/>
    <property type="match status" value="1"/>
</dbReference>
<evidence type="ECO:0000256" key="1">
    <source>
        <dbReference type="ARBA" id="ARBA00004613"/>
    </source>
</evidence>
<protein>
    <recommendedName>
        <fullName evidence="5">RxLR effector protein</fullName>
    </recommendedName>
</protein>
<dbReference type="EMBL" id="NBNE01004057">
    <property type="protein sequence ID" value="OWZ06226.1"/>
    <property type="molecule type" value="Genomic_DNA"/>
</dbReference>
<dbReference type="InterPro" id="IPR031825">
    <property type="entry name" value="RXLR"/>
</dbReference>
<evidence type="ECO:0000256" key="2">
    <source>
        <dbReference type="ARBA" id="ARBA00010400"/>
    </source>
</evidence>